<keyword evidence="1" id="KW-0812">Transmembrane</keyword>
<name>A0ABT5E8E2_9BACT</name>
<dbReference type="Proteomes" id="UP001221686">
    <property type="component" value="Unassembled WGS sequence"/>
</dbReference>
<accession>A0ABT5E8E2</accession>
<keyword evidence="1" id="KW-1133">Transmembrane helix</keyword>
<comment type="caution">
    <text evidence="2">The sequence shown here is derived from an EMBL/GenBank/DDBJ whole genome shotgun (WGS) entry which is preliminary data.</text>
</comment>
<proteinExistence type="predicted"/>
<keyword evidence="1" id="KW-0472">Membrane</keyword>
<feature type="transmembrane region" description="Helical" evidence="1">
    <location>
        <begin position="85"/>
        <end position="103"/>
    </location>
</feature>
<gene>
    <name evidence="2" type="ORF">POL25_34865</name>
</gene>
<keyword evidence="3" id="KW-1185">Reference proteome</keyword>
<evidence type="ECO:0000313" key="3">
    <source>
        <dbReference type="Proteomes" id="UP001221686"/>
    </source>
</evidence>
<evidence type="ECO:0000256" key="1">
    <source>
        <dbReference type="SAM" id="Phobius"/>
    </source>
</evidence>
<organism evidence="2 3">
    <name type="scientific">Nannocystis bainbridge</name>
    <dbReference type="NCBI Taxonomy" id="2995303"/>
    <lineage>
        <taxon>Bacteria</taxon>
        <taxon>Pseudomonadati</taxon>
        <taxon>Myxococcota</taxon>
        <taxon>Polyangia</taxon>
        <taxon>Nannocystales</taxon>
        <taxon>Nannocystaceae</taxon>
        <taxon>Nannocystis</taxon>
    </lineage>
</organism>
<reference evidence="2 3" key="1">
    <citation type="submission" date="2022-11" db="EMBL/GenBank/DDBJ databases">
        <title>Minimal conservation of predation-associated metabolite biosynthetic gene clusters underscores biosynthetic potential of Myxococcota including descriptions for ten novel species: Archangium lansinium sp. nov., Myxococcus landrumus sp. nov., Nannocystis bai.</title>
        <authorList>
            <person name="Ahearne A."/>
            <person name="Stevens C."/>
            <person name="Dowd S."/>
        </authorList>
    </citation>
    <scope>NUCLEOTIDE SEQUENCE [LARGE SCALE GENOMIC DNA]</scope>
    <source>
        <strain evidence="2 3">BB15-2</strain>
    </source>
</reference>
<sequence length="134" mass="13821">MRNLLAVVLGVVVAVLAISLVELVGHSLYPLPADLRLDDARAIRAYFADAPCLALAFVPLAWAAGAFCGGAMAAAAAAGRRTRRFGVVVGAVILVAAGMNLWAIPHPAWLVLVTPLACLLPGWLGGAVGARRED</sequence>
<dbReference type="EMBL" id="JAQNDL010000003">
    <property type="protein sequence ID" value="MDC0722136.1"/>
    <property type="molecule type" value="Genomic_DNA"/>
</dbReference>
<protein>
    <submittedName>
        <fullName evidence="2">Uncharacterized protein</fullName>
    </submittedName>
</protein>
<feature type="transmembrane region" description="Helical" evidence="1">
    <location>
        <begin position="109"/>
        <end position="130"/>
    </location>
</feature>
<feature type="transmembrane region" description="Helical" evidence="1">
    <location>
        <begin position="53"/>
        <end position="78"/>
    </location>
</feature>
<evidence type="ECO:0000313" key="2">
    <source>
        <dbReference type="EMBL" id="MDC0722136.1"/>
    </source>
</evidence>
<dbReference type="RefSeq" id="WP_272090632.1">
    <property type="nucleotide sequence ID" value="NZ_JAQNDL010000003.1"/>
</dbReference>